<proteinExistence type="predicted"/>
<dbReference type="RefSeq" id="WP_126618711.1">
    <property type="nucleotide sequence ID" value="NZ_CP034563.1"/>
</dbReference>
<sequence>MRKIFIIALTVFCGQVIGQENRSPNQWYNDFISNYGLDSKESKSELIGYDFSELFLKTSSTEIFGIIGDKMQRIQIKWISINKDINNPEKYYVYGKTRVKSNVCGFTGVIEIKTIRLYPDGIYDMPYRSKVKPEKIGVLFCDCKY</sequence>
<name>A0A3S9P975_9BACT</name>
<reference evidence="1 2" key="1">
    <citation type="submission" date="2018-12" db="EMBL/GenBank/DDBJ databases">
        <title>Flammeovirga pectinis sp. nov., isolated from the gut of the Korean scallop, Patinopecten yessoensis.</title>
        <authorList>
            <person name="Bae J.-W."/>
            <person name="Jeong Y.-S."/>
            <person name="Kang W."/>
        </authorList>
    </citation>
    <scope>NUCLEOTIDE SEQUENCE [LARGE SCALE GENOMIC DNA]</scope>
    <source>
        <strain evidence="1 2">L12M1</strain>
    </source>
</reference>
<evidence type="ECO:0000313" key="2">
    <source>
        <dbReference type="Proteomes" id="UP000267268"/>
    </source>
</evidence>
<dbReference type="OrthoDB" id="880022at2"/>
<keyword evidence="2" id="KW-1185">Reference proteome</keyword>
<accession>A0A3S9P975</accession>
<dbReference type="EMBL" id="CP034563">
    <property type="protein sequence ID" value="AZQ64724.1"/>
    <property type="molecule type" value="Genomic_DNA"/>
</dbReference>
<organism evidence="1 2">
    <name type="scientific">Flammeovirga pectinis</name>
    <dbReference type="NCBI Taxonomy" id="2494373"/>
    <lineage>
        <taxon>Bacteria</taxon>
        <taxon>Pseudomonadati</taxon>
        <taxon>Bacteroidota</taxon>
        <taxon>Cytophagia</taxon>
        <taxon>Cytophagales</taxon>
        <taxon>Flammeovirgaceae</taxon>
        <taxon>Flammeovirga</taxon>
    </lineage>
</organism>
<gene>
    <name evidence="1" type="ORF">EI427_21100</name>
</gene>
<dbReference type="KEGG" id="fll:EI427_21100"/>
<protein>
    <submittedName>
        <fullName evidence="1">Uncharacterized protein</fullName>
    </submittedName>
</protein>
<dbReference type="Proteomes" id="UP000267268">
    <property type="component" value="Chromosome 2"/>
</dbReference>
<evidence type="ECO:0000313" key="1">
    <source>
        <dbReference type="EMBL" id="AZQ64724.1"/>
    </source>
</evidence>
<dbReference type="AlphaFoldDB" id="A0A3S9P975"/>